<evidence type="ECO:0000256" key="1">
    <source>
        <dbReference type="ARBA" id="ARBA00023125"/>
    </source>
</evidence>
<protein>
    <submittedName>
        <fullName evidence="3">Helix-turn-helix transcriptional regulator</fullName>
    </submittedName>
</protein>
<proteinExistence type="predicted"/>
<dbReference type="Pfam" id="PF01381">
    <property type="entry name" value="HTH_3"/>
    <property type="match status" value="1"/>
</dbReference>
<dbReference type="Gene3D" id="1.10.260.40">
    <property type="entry name" value="lambda repressor-like DNA-binding domains"/>
    <property type="match status" value="1"/>
</dbReference>
<dbReference type="PANTHER" id="PTHR46558">
    <property type="entry name" value="TRACRIPTIONAL REGULATORY PROTEIN-RELATED-RELATED"/>
    <property type="match status" value="1"/>
</dbReference>
<dbReference type="InterPro" id="IPR010982">
    <property type="entry name" value="Lambda_DNA-bd_dom_sf"/>
</dbReference>
<dbReference type="InterPro" id="IPR001387">
    <property type="entry name" value="Cro/C1-type_HTH"/>
</dbReference>
<gene>
    <name evidence="3" type="ORF">H8718_17880</name>
</gene>
<dbReference type="SUPFAM" id="SSF47413">
    <property type="entry name" value="lambda repressor-like DNA-binding domains"/>
    <property type="match status" value="1"/>
</dbReference>
<dbReference type="GO" id="GO:0003677">
    <property type="term" value="F:DNA binding"/>
    <property type="evidence" value="ECO:0007669"/>
    <property type="project" value="UniProtKB-KW"/>
</dbReference>
<sequence>MPQISLAAARVNANLTQKEAAEKIGICKETLISWEKGKTIPRHHHLVQLCELYNMPIDYIFLPYKLA</sequence>
<keyword evidence="1" id="KW-0238">DNA-binding</keyword>
<dbReference type="EMBL" id="JACRSY010000047">
    <property type="protein sequence ID" value="MBC8581363.1"/>
    <property type="molecule type" value="Genomic_DNA"/>
</dbReference>
<comment type="caution">
    <text evidence="3">The sequence shown here is derived from an EMBL/GenBank/DDBJ whole genome shotgun (WGS) entry which is preliminary data.</text>
</comment>
<feature type="domain" description="HTH cro/C1-type" evidence="2">
    <location>
        <begin position="6"/>
        <end position="60"/>
    </location>
</feature>
<accession>A0A926IFY3</accession>
<dbReference type="RefSeq" id="WP_249334248.1">
    <property type="nucleotide sequence ID" value="NZ_JACRSY010000047.1"/>
</dbReference>
<dbReference type="PANTHER" id="PTHR46558:SF13">
    <property type="entry name" value="HTH-TYPE TRANSCRIPTIONAL REGULATOR IMMR"/>
    <property type="match status" value="1"/>
</dbReference>
<evidence type="ECO:0000313" key="3">
    <source>
        <dbReference type="EMBL" id="MBC8581363.1"/>
    </source>
</evidence>
<dbReference type="Proteomes" id="UP000655830">
    <property type="component" value="Unassembled WGS sequence"/>
</dbReference>
<name>A0A926IFY3_9FIRM</name>
<organism evidence="3 4">
    <name type="scientific">Zhenhengia yiwuensis</name>
    <dbReference type="NCBI Taxonomy" id="2763666"/>
    <lineage>
        <taxon>Bacteria</taxon>
        <taxon>Bacillati</taxon>
        <taxon>Bacillota</taxon>
        <taxon>Clostridia</taxon>
        <taxon>Lachnospirales</taxon>
        <taxon>Lachnospiraceae</taxon>
        <taxon>Zhenhengia</taxon>
    </lineage>
</organism>
<reference evidence="3" key="1">
    <citation type="submission" date="2020-08" db="EMBL/GenBank/DDBJ databases">
        <title>Genome public.</title>
        <authorList>
            <person name="Liu C."/>
            <person name="Sun Q."/>
        </authorList>
    </citation>
    <scope>NUCLEOTIDE SEQUENCE</scope>
    <source>
        <strain evidence="3">NSJ-12</strain>
    </source>
</reference>
<dbReference type="CDD" id="cd00093">
    <property type="entry name" value="HTH_XRE"/>
    <property type="match status" value="1"/>
</dbReference>
<keyword evidence="4" id="KW-1185">Reference proteome</keyword>
<evidence type="ECO:0000313" key="4">
    <source>
        <dbReference type="Proteomes" id="UP000655830"/>
    </source>
</evidence>
<evidence type="ECO:0000259" key="2">
    <source>
        <dbReference type="PROSITE" id="PS50943"/>
    </source>
</evidence>
<dbReference type="PROSITE" id="PS50943">
    <property type="entry name" value="HTH_CROC1"/>
    <property type="match status" value="1"/>
</dbReference>
<dbReference type="AlphaFoldDB" id="A0A926IFY3"/>
<dbReference type="SMART" id="SM00530">
    <property type="entry name" value="HTH_XRE"/>
    <property type="match status" value="1"/>
</dbReference>